<dbReference type="EMBL" id="JAGSPD010000004">
    <property type="protein sequence ID" value="MBV7268818.1"/>
    <property type="molecule type" value="Genomic_DNA"/>
</dbReference>
<feature type="domain" description="HTH araC/xylS-type" evidence="2">
    <location>
        <begin position="188"/>
        <end position="286"/>
    </location>
</feature>
<dbReference type="RefSeq" id="WP_218545364.1">
    <property type="nucleotide sequence ID" value="NZ_JAGSPD010000004.1"/>
</dbReference>
<protein>
    <submittedName>
        <fullName evidence="3">Helix-turn-helix transcriptional regulator</fullName>
    </submittedName>
</protein>
<keyword evidence="1" id="KW-0238">DNA-binding</keyword>
<name>A0A9X1F9D2_9FLAO</name>
<dbReference type="PANTHER" id="PTHR43280">
    <property type="entry name" value="ARAC-FAMILY TRANSCRIPTIONAL REGULATOR"/>
    <property type="match status" value="1"/>
</dbReference>
<dbReference type="InterPro" id="IPR018060">
    <property type="entry name" value="HTH_AraC"/>
</dbReference>
<accession>A0A9X1F9D2</accession>
<reference evidence="3" key="1">
    <citation type="submission" date="2021-04" db="EMBL/GenBank/DDBJ databases">
        <authorList>
            <person name="Pira H."/>
            <person name="Risdian C."/>
            <person name="Wink J."/>
        </authorList>
    </citation>
    <scope>NUCLEOTIDE SEQUENCE</scope>
    <source>
        <strain evidence="3">WHY3</strain>
    </source>
</reference>
<dbReference type="AlphaFoldDB" id="A0A9X1F9D2"/>
<evidence type="ECO:0000313" key="4">
    <source>
        <dbReference type="Proteomes" id="UP001138894"/>
    </source>
</evidence>
<evidence type="ECO:0000259" key="2">
    <source>
        <dbReference type="PROSITE" id="PS01124"/>
    </source>
</evidence>
<evidence type="ECO:0000256" key="1">
    <source>
        <dbReference type="ARBA" id="ARBA00023125"/>
    </source>
</evidence>
<dbReference type="Proteomes" id="UP001138894">
    <property type="component" value="Unassembled WGS sequence"/>
</dbReference>
<keyword evidence="4" id="KW-1185">Reference proteome</keyword>
<dbReference type="SMART" id="SM00342">
    <property type="entry name" value="HTH_ARAC"/>
    <property type="match status" value="1"/>
</dbReference>
<evidence type="ECO:0000313" key="3">
    <source>
        <dbReference type="EMBL" id="MBV7268818.1"/>
    </source>
</evidence>
<gene>
    <name evidence="3" type="ORF">KCG49_06430</name>
</gene>
<sequence>MVENENIDMQAINESGNHIVNTKCRQKQISIQKSAFSIKVPVKGVEHYKVDNKNYVVKSGEFLVVNQNQSIDVSIKSNQDVIGKCVYLDEKMVNEIMNDIFNRDFLSRCDTTFDFNLYNGKYNFGNDGLSRILVNLVNCTNTNDNDNEEWYYSLAFEMLKHQIGINKLMNQLNISKVSTKQELHSRLNKAKSFINDNFYKDLTIDNISLNANISKFHLIRTFKDVYGDTPYNYLTKIRLAKANELLSYDSLSLEEIALKTGFNDRQNLSRNFKKAFGFCPSKLKVF</sequence>
<dbReference type="Pfam" id="PF12833">
    <property type="entry name" value="HTH_18"/>
    <property type="match status" value="1"/>
</dbReference>
<comment type="caution">
    <text evidence="3">The sequence shown here is derived from an EMBL/GenBank/DDBJ whole genome shotgun (WGS) entry which is preliminary data.</text>
</comment>
<dbReference type="GO" id="GO:0043565">
    <property type="term" value="F:sequence-specific DNA binding"/>
    <property type="evidence" value="ECO:0007669"/>
    <property type="project" value="InterPro"/>
</dbReference>
<dbReference type="PROSITE" id="PS01124">
    <property type="entry name" value="HTH_ARAC_FAMILY_2"/>
    <property type="match status" value="1"/>
</dbReference>
<dbReference type="PANTHER" id="PTHR43280:SF2">
    <property type="entry name" value="HTH-TYPE TRANSCRIPTIONAL REGULATOR EXSA"/>
    <property type="match status" value="1"/>
</dbReference>
<proteinExistence type="predicted"/>
<organism evidence="3 4">
    <name type="scientific">Winogradskyella luteola</name>
    <dbReference type="NCBI Taxonomy" id="2828330"/>
    <lineage>
        <taxon>Bacteria</taxon>
        <taxon>Pseudomonadati</taxon>
        <taxon>Bacteroidota</taxon>
        <taxon>Flavobacteriia</taxon>
        <taxon>Flavobacteriales</taxon>
        <taxon>Flavobacteriaceae</taxon>
        <taxon>Winogradskyella</taxon>
    </lineage>
</organism>
<dbReference type="GO" id="GO:0003700">
    <property type="term" value="F:DNA-binding transcription factor activity"/>
    <property type="evidence" value="ECO:0007669"/>
    <property type="project" value="InterPro"/>
</dbReference>